<feature type="domain" description="DUF1254" evidence="2">
    <location>
        <begin position="29"/>
        <end position="140"/>
    </location>
</feature>
<dbReference type="Proteomes" id="UP000019489">
    <property type="component" value="Unassembled WGS sequence"/>
</dbReference>
<dbReference type="SUPFAM" id="SSF160935">
    <property type="entry name" value="VPA0735-like"/>
    <property type="match status" value="1"/>
</dbReference>
<gene>
    <name evidence="3" type="ORF">N865_14170</name>
</gene>
<keyword evidence="4" id="KW-1185">Reference proteome</keyword>
<proteinExistence type="predicted"/>
<organism evidence="3 4">
    <name type="scientific">Intrasporangium oryzae NRRL B-24470</name>
    <dbReference type="NCBI Taxonomy" id="1386089"/>
    <lineage>
        <taxon>Bacteria</taxon>
        <taxon>Bacillati</taxon>
        <taxon>Actinomycetota</taxon>
        <taxon>Actinomycetes</taxon>
        <taxon>Micrococcales</taxon>
        <taxon>Intrasporangiaceae</taxon>
        <taxon>Intrasporangium</taxon>
    </lineage>
</organism>
<dbReference type="InterPro" id="IPR010621">
    <property type="entry name" value="DUF1214"/>
</dbReference>
<sequence>MSLLVNVDNFVRAETARMLTDIQRDAGGVNRLRHSREPAPIDDQTVIRLNRDTLYSFTVVDLTTPAELVLPPTDGRYLSAMIVNEDHHVPQVLHGPGSFRLTAEEAGSAHVLVAVRVLVDPNDPADLAQAAAIQDGITLTASSNEPFQGPDYDPTSLDETRAALLSLARNLTGFDRMFGSADEVEPVRHLIGTAAGWGGLPTSEAAYLGVDPKVGPGSYELTFRDVPVDAFWSVSVYNAAGFFEPNASGRYTLNSVTAVRDADGSVTVRFVPDDSVTGPNTIPVPGEGWNYLVRLYRPRPEVLDGSWTTPSITKSVAGQPD</sequence>
<evidence type="ECO:0000259" key="2">
    <source>
        <dbReference type="Pfam" id="PF06863"/>
    </source>
</evidence>
<name>W9G768_9MICO</name>
<dbReference type="Pfam" id="PF06863">
    <property type="entry name" value="DUF1254"/>
    <property type="match status" value="1"/>
</dbReference>
<dbReference type="InterPro" id="IPR010679">
    <property type="entry name" value="DUF1254"/>
</dbReference>
<accession>W9G768</accession>
<dbReference type="PANTHER" id="PTHR36509">
    <property type="entry name" value="BLL3101 PROTEIN"/>
    <property type="match status" value="1"/>
</dbReference>
<dbReference type="STRING" id="1386089.N865_14170"/>
<dbReference type="eggNOG" id="COG5361">
    <property type="taxonomic scope" value="Bacteria"/>
</dbReference>
<dbReference type="PANTHER" id="PTHR36509:SF2">
    <property type="entry name" value="BLL3101 PROTEIN"/>
    <property type="match status" value="1"/>
</dbReference>
<dbReference type="OrthoDB" id="40820at2"/>
<protein>
    <recommendedName>
        <fullName evidence="5">Carboxylesterase</fullName>
    </recommendedName>
</protein>
<evidence type="ECO:0000313" key="4">
    <source>
        <dbReference type="Proteomes" id="UP000019489"/>
    </source>
</evidence>
<dbReference type="Pfam" id="PF06742">
    <property type="entry name" value="DUF1214"/>
    <property type="match status" value="1"/>
</dbReference>
<dbReference type="Gene3D" id="2.60.120.1600">
    <property type="match status" value="1"/>
</dbReference>
<dbReference type="EMBL" id="AWSA01000037">
    <property type="protein sequence ID" value="EWT00668.1"/>
    <property type="molecule type" value="Genomic_DNA"/>
</dbReference>
<dbReference type="PATRIC" id="fig|1386089.3.peg.3113"/>
<comment type="caution">
    <text evidence="3">The sequence shown here is derived from an EMBL/GenBank/DDBJ whole genome shotgun (WGS) entry which is preliminary data.</text>
</comment>
<feature type="domain" description="DUF1214" evidence="1">
    <location>
        <begin position="217"/>
        <end position="299"/>
    </location>
</feature>
<reference evidence="3 4" key="1">
    <citation type="submission" date="2013-08" db="EMBL/GenBank/DDBJ databases">
        <title>Intrasporangium oryzae NRRL B-24470.</title>
        <authorList>
            <person name="Liu H."/>
            <person name="Wang G."/>
        </authorList>
    </citation>
    <scope>NUCLEOTIDE SEQUENCE [LARGE SCALE GENOMIC DNA]</scope>
    <source>
        <strain evidence="3 4">NRRL B-24470</strain>
    </source>
</reference>
<dbReference type="RefSeq" id="WP_034807872.1">
    <property type="nucleotide sequence ID" value="NZ_AWSA01000037.1"/>
</dbReference>
<evidence type="ECO:0000313" key="3">
    <source>
        <dbReference type="EMBL" id="EWT00668.1"/>
    </source>
</evidence>
<dbReference type="AlphaFoldDB" id="W9G768"/>
<evidence type="ECO:0000259" key="1">
    <source>
        <dbReference type="Pfam" id="PF06742"/>
    </source>
</evidence>
<evidence type="ECO:0008006" key="5">
    <source>
        <dbReference type="Google" id="ProtNLM"/>
    </source>
</evidence>